<keyword evidence="1" id="KW-0175">Coiled coil</keyword>
<dbReference type="Gene3D" id="3.40.50.1460">
    <property type="match status" value="1"/>
</dbReference>
<evidence type="ECO:0000313" key="4">
    <source>
        <dbReference type="EMBL" id="RZN60001.1"/>
    </source>
</evidence>
<evidence type="ECO:0000259" key="2">
    <source>
        <dbReference type="Pfam" id="PF12770"/>
    </source>
</evidence>
<dbReference type="Proteomes" id="UP000316217">
    <property type="component" value="Unassembled WGS sequence"/>
</dbReference>
<reference evidence="3 5" key="1">
    <citation type="submission" date="2018-10" db="EMBL/GenBank/DDBJ databases">
        <title>Co-occurring genomic capacity for anaerobic methane metabolism and dissimilatory sulfite reduction discovered in the Korarchaeota.</title>
        <authorList>
            <person name="Mckay L.J."/>
            <person name="Dlakic M."/>
            <person name="Fields M.W."/>
            <person name="Delmont T.O."/>
            <person name="Eren A.M."/>
            <person name="Jay Z.J."/>
            <person name="Klingelsmith K.B."/>
            <person name="Rusch D.B."/>
            <person name="Inskeep W.P."/>
        </authorList>
    </citation>
    <scope>NUCLEOTIDE SEQUENCE [LARGE SCALE GENOMIC DNA]</scope>
    <source>
        <strain evidence="3 5">MDKW</strain>
    </source>
</reference>
<comment type="caution">
    <text evidence="3">The sequence shown here is derived from an EMBL/GenBank/DDBJ whole genome shotgun (WGS) entry which is preliminary data.</text>
</comment>
<dbReference type="AlphaFoldDB" id="A0A429GPG1"/>
<evidence type="ECO:0000313" key="3">
    <source>
        <dbReference type="EMBL" id="RSN75770.1"/>
    </source>
</evidence>
<feature type="domain" description="CHAT" evidence="2">
    <location>
        <begin position="623"/>
        <end position="807"/>
    </location>
</feature>
<feature type="coiled-coil region" evidence="1">
    <location>
        <begin position="18"/>
        <end position="52"/>
    </location>
</feature>
<reference evidence="4 6" key="2">
    <citation type="journal article" date="2019" name="Nat. Microbiol.">
        <title>Wide diversity of methane and short-chain alkane metabolisms in uncultured archaea.</title>
        <authorList>
            <person name="Borrel G."/>
            <person name="Adam P.S."/>
            <person name="McKay L.J."/>
            <person name="Chen L.X."/>
            <person name="Sierra-Garcia I.N."/>
            <person name="Sieber C.M."/>
            <person name="Letourneur Q."/>
            <person name="Ghozlane A."/>
            <person name="Andersen G.L."/>
            <person name="Li W.J."/>
            <person name="Hallam S.J."/>
            <person name="Muyzer G."/>
            <person name="de Oliveira V.M."/>
            <person name="Inskeep W.P."/>
            <person name="Banfield J.F."/>
            <person name="Gribaldo S."/>
        </authorList>
    </citation>
    <scope>NUCLEOTIDE SEQUENCE [LARGE SCALE GENOMIC DNA]</scope>
    <source>
        <strain evidence="4">NM4</strain>
    </source>
</reference>
<accession>A0A429GPG1</accession>
<dbReference type="EMBL" id="RCOS01000069">
    <property type="protein sequence ID" value="RSN75770.1"/>
    <property type="molecule type" value="Genomic_DNA"/>
</dbReference>
<keyword evidence="5" id="KW-1185">Reference proteome</keyword>
<proteinExistence type="predicted"/>
<protein>
    <submittedName>
        <fullName evidence="3">CHAT domain-containing protein</fullName>
    </submittedName>
</protein>
<dbReference type="EMBL" id="RXII01000097">
    <property type="protein sequence ID" value="RZN60001.1"/>
    <property type="molecule type" value="Genomic_DNA"/>
</dbReference>
<name>A0A429GPG1_9CREN</name>
<dbReference type="RefSeq" id="WP_125671040.1">
    <property type="nucleotide sequence ID" value="NZ_RCOS01000069.1"/>
</dbReference>
<organism evidence="3 5">
    <name type="scientific">Candidatus Methanodesulfokora washburnensis</name>
    <dbReference type="NCBI Taxonomy" id="2478471"/>
    <lineage>
        <taxon>Archaea</taxon>
        <taxon>Thermoproteota</taxon>
        <taxon>Candidatus Korarchaeia</taxon>
        <taxon>Candidatus Korarchaeia incertae sedis</taxon>
        <taxon>Candidatus Methanodesulfokora</taxon>
    </lineage>
</organism>
<evidence type="ECO:0000313" key="5">
    <source>
        <dbReference type="Proteomes" id="UP000277582"/>
    </source>
</evidence>
<evidence type="ECO:0000256" key="1">
    <source>
        <dbReference type="SAM" id="Coils"/>
    </source>
</evidence>
<gene>
    <name evidence="3" type="ORF">D6D85_05565</name>
    <name evidence="4" type="ORF">EF810_06340</name>
</gene>
<sequence>MAVGTSEKEERLEKEKIKEELERIREFCEKKLDHYLSEADKVENLAEEERLEKMNEIAPRMSEIISILLKIDSNVIQSTKVKRVYDFLCNATNTIVDENAPDGPRGFSYPDAEVFSARCFPDSLVPIGNCSVLEGLVEVFFAVNDKRDKEKIKFAIEKLVSLLLREELRKNGLYYNAYFFRIIPGYNSPSVLKPELDIPDLWTTSTVIQILKTVYKISQKEIPTIYDNYKNRIEKVIRDSIEGTLSILDKSLGEETEGESPVIREIRDLILSDEVKGISYLVAVSRILLAGLDDKGEPEEFLRGDENFLRKYKQKTKAWLRIALNKLRYRWESIDKEDRILTLAFEDRREPPRNIDELDPQQKRKISPLFYIAKVLIELSEKYEGEIIEVALEPFQEYLYPLMGVFLRKSLEKLKREKDTGMINLASFLLNEYYQKFDTIERTFFGKPKRALERIKRPEESIIMILRPEFADSREMVRVQILRQGEFIDYLSSYRRPKEEIIDPIGKIGEGIEGVRRIRGGESNKVTVDGREYTEENIWEYIEKECDNLIRNYPSIDLIKGKPTILLIPPDMLNLAIEMPLWHKLQEEGGTPIISRYPDLVDMDIDLGKYLAIRKEDFIINVLLIGDPSGNLRYAREEVEEIYKKLSSLELRGYELYIEKRIGERNKGIDVEEMKKLLNKRRWDILHFAGHAEYNEKQKTILWVFDRGNFPVVDVAGSSTFIFANACATAATNEIILNTPIQILRKGTISFIGTLVPVSDEPAKIFSGTFYENFLQGKTVGEAFARAINALHTRKYRDWASYVLYGDPRFKLIHA</sequence>
<evidence type="ECO:0000313" key="6">
    <source>
        <dbReference type="Proteomes" id="UP000316217"/>
    </source>
</evidence>
<dbReference type="InterPro" id="IPR024983">
    <property type="entry name" value="CHAT_dom"/>
</dbReference>
<dbReference type="Proteomes" id="UP000277582">
    <property type="component" value="Unassembled WGS sequence"/>
</dbReference>
<dbReference type="Pfam" id="PF12770">
    <property type="entry name" value="CHAT"/>
    <property type="match status" value="1"/>
</dbReference>